<gene>
    <name evidence="2" type="ORF">CMQ_3728</name>
</gene>
<accession>F0XAL8</accession>
<dbReference type="GeneID" id="25976860"/>
<dbReference type="eggNOG" id="ENOG502SCA5">
    <property type="taxonomic scope" value="Eukaryota"/>
</dbReference>
<dbReference type="OrthoDB" id="5388207at2759"/>
<sequence length="387" mass="37915">METLSNLATQAAQAVNQVLPTGSAEEPVSGVRGNTDQGEPFDAGNKENYEVSNAGARTTGETGSYSSGRASDQKGSGDFLSNEPLIGSGARENGNYSGEHTSDQTGSGGYLSNEPPIGDGAGETGNYPGGRTSGHTGSGGLSSKEPLVGATAGETGNYSGARGSGQTGEPHTASTAGGTDSYSRERPVTSHSGARGLSGKEPLAAAAAGGTGSLAGGRSTTGSGPGNRSSKEPLAAGAAGEPSVSEGRPPSHAETGGPSTRRTQTEDLPTAPSGDLSTTRSGGSAGGPPGVPSSSAIPGGPNDPSVPDSQEKGTGEKYVRSSGLQADGGDFDAANPGAGREAERLLEEKGLHLGPDKKGDTPAGAAETNKESKGGLAQKLKGKSGHA</sequence>
<reference evidence="2 3" key="1">
    <citation type="journal article" date="2011" name="Proc. Natl. Acad. Sci. U.S.A.">
        <title>Genome and transcriptome analyses of the mountain pine beetle-fungal symbiont Grosmannia clavigera, a lodgepole pine pathogen.</title>
        <authorList>
            <person name="DiGuistini S."/>
            <person name="Wang Y."/>
            <person name="Liao N.Y."/>
            <person name="Taylor G."/>
            <person name="Tanguay P."/>
            <person name="Feau N."/>
            <person name="Henrissat B."/>
            <person name="Chan S.K."/>
            <person name="Hesse-Orce U."/>
            <person name="Alamouti S.M."/>
            <person name="Tsui C.K.M."/>
            <person name="Docking R.T."/>
            <person name="Levasseur A."/>
            <person name="Haridas S."/>
            <person name="Robertson G."/>
            <person name="Birol I."/>
            <person name="Holt R.A."/>
            <person name="Marra M.A."/>
            <person name="Hamelin R.C."/>
            <person name="Hirst M."/>
            <person name="Jones S.J.M."/>
            <person name="Bohlmann J."/>
            <person name="Breuil C."/>
        </authorList>
    </citation>
    <scope>NUCLEOTIDE SEQUENCE [LARGE SCALE GENOMIC DNA]</scope>
    <source>
        <strain evidence="3">kw1407 / UAMH 11150</strain>
    </source>
</reference>
<dbReference type="HOGENOM" id="CLU_657434_0_0_1"/>
<evidence type="ECO:0000313" key="3">
    <source>
        <dbReference type="Proteomes" id="UP000007796"/>
    </source>
</evidence>
<keyword evidence="3" id="KW-1185">Reference proteome</keyword>
<evidence type="ECO:0008006" key="4">
    <source>
        <dbReference type="Google" id="ProtNLM"/>
    </source>
</evidence>
<feature type="compositionally biased region" description="Gly residues" evidence="1">
    <location>
        <begin position="119"/>
        <end position="140"/>
    </location>
</feature>
<protein>
    <recommendedName>
        <fullName evidence="4">Glycine-rich cell wall structural protein 1</fullName>
    </recommendedName>
</protein>
<dbReference type="EMBL" id="GL629735">
    <property type="protein sequence ID" value="EFX05659.1"/>
    <property type="molecule type" value="Genomic_DNA"/>
</dbReference>
<dbReference type="Proteomes" id="UP000007796">
    <property type="component" value="Unassembled WGS sequence"/>
</dbReference>
<dbReference type="InParanoid" id="F0XAL8"/>
<feature type="compositionally biased region" description="Basic and acidic residues" evidence="1">
    <location>
        <begin position="340"/>
        <end position="360"/>
    </location>
</feature>
<evidence type="ECO:0000313" key="2">
    <source>
        <dbReference type="EMBL" id="EFX05659.1"/>
    </source>
</evidence>
<feature type="compositionally biased region" description="Polar residues" evidence="1">
    <location>
        <begin position="94"/>
        <end position="105"/>
    </location>
</feature>
<evidence type="ECO:0000256" key="1">
    <source>
        <dbReference type="SAM" id="MobiDB-lite"/>
    </source>
</evidence>
<organism evidence="3">
    <name type="scientific">Grosmannia clavigera (strain kw1407 / UAMH 11150)</name>
    <name type="common">Blue stain fungus</name>
    <name type="synonym">Graphiocladiella clavigera</name>
    <dbReference type="NCBI Taxonomy" id="655863"/>
    <lineage>
        <taxon>Eukaryota</taxon>
        <taxon>Fungi</taxon>
        <taxon>Dikarya</taxon>
        <taxon>Ascomycota</taxon>
        <taxon>Pezizomycotina</taxon>
        <taxon>Sordariomycetes</taxon>
        <taxon>Sordariomycetidae</taxon>
        <taxon>Ophiostomatales</taxon>
        <taxon>Ophiostomataceae</taxon>
        <taxon>Leptographium</taxon>
    </lineage>
</organism>
<name>F0XAL8_GROCL</name>
<dbReference type="AlphaFoldDB" id="F0XAL8"/>
<feature type="compositionally biased region" description="Polar residues" evidence="1">
    <location>
        <begin position="55"/>
        <end position="74"/>
    </location>
</feature>
<feature type="compositionally biased region" description="Basic and acidic residues" evidence="1">
    <location>
        <begin position="309"/>
        <end position="319"/>
    </location>
</feature>
<proteinExistence type="predicted"/>
<feature type="region of interest" description="Disordered" evidence="1">
    <location>
        <begin position="18"/>
        <end position="387"/>
    </location>
</feature>
<dbReference type="STRING" id="655863.F0XAL8"/>
<dbReference type="RefSeq" id="XP_014175141.1">
    <property type="nucleotide sequence ID" value="XM_014319666.1"/>
</dbReference>
<feature type="compositionally biased region" description="Polar residues" evidence="1">
    <location>
        <begin position="167"/>
        <end position="181"/>
    </location>
</feature>